<dbReference type="Pfam" id="PF10437">
    <property type="entry name" value="Lip_prot_lig_C"/>
    <property type="match status" value="1"/>
</dbReference>
<evidence type="ECO:0000256" key="7">
    <source>
        <dbReference type="ARBA" id="ARBA00022598"/>
    </source>
</evidence>
<evidence type="ECO:0000313" key="12">
    <source>
        <dbReference type="EMBL" id="KND00758.1"/>
    </source>
</evidence>
<dbReference type="Gene3D" id="3.30.390.50">
    <property type="entry name" value="CO dehydrogenase flavoprotein, C-terminal domain"/>
    <property type="match status" value="1"/>
</dbReference>
<evidence type="ECO:0000256" key="2">
    <source>
        <dbReference type="ARBA" id="ARBA00005085"/>
    </source>
</evidence>
<sequence>MHWYSRFSRKLVQQHRHPALTVLRQKCAVSYLSTVATLPSAGKVECYISKETDPWINLAFEEWLFRKSNSARYILYLWRNQTCVVIGRNQNPWKECHLKLMQDDGVPLVRRRSGGGAVYHDIGNSNYTIFMPRDEFDRRTNAQLVCRGLHQLDIPASVNERHDLVIGDKKVSGSAYKLVNARAYHHGTMLIDADLTALGRYLRPPPKNLVGKGVESVRSNVTRLREHSFTVDHLSFCEAVAGEFYRTHGVPWREPVELTVDHMKANPKVRDYYDEIRTWEWIYGQTPDFAHRLERSFRWADADILMNVHRGMITEANVSLKSERHIAVASRLSECLQGTRYSEDGIREAFGMLKEDLILGTRDLEELEELQEWLEISL</sequence>
<dbReference type="RefSeq" id="XP_016608797.1">
    <property type="nucleotide sequence ID" value="XM_016752120.1"/>
</dbReference>
<dbReference type="STRING" id="645134.A0A0L0HI52"/>
<dbReference type="InterPro" id="IPR045864">
    <property type="entry name" value="aa-tRNA-synth_II/BPL/LPL"/>
</dbReference>
<keyword evidence="13" id="KW-1185">Reference proteome</keyword>
<evidence type="ECO:0000256" key="4">
    <source>
        <dbReference type="ARBA" id="ARBA00008242"/>
    </source>
</evidence>
<dbReference type="AlphaFoldDB" id="A0A0L0HI52"/>
<dbReference type="OrthoDB" id="201621at2759"/>
<dbReference type="Gene3D" id="3.30.930.10">
    <property type="entry name" value="Bira Bifunctional Protein, Domain 2"/>
    <property type="match status" value="1"/>
</dbReference>
<keyword evidence="8" id="KW-0547">Nucleotide-binding</keyword>
<dbReference type="GO" id="GO:0009249">
    <property type="term" value="P:protein lipoylation"/>
    <property type="evidence" value="ECO:0007669"/>
    <property type="project" value="InterPro"/>
</dbReference>
<dbReference type="GO" id="GO:0005739">
    <property type="term" value="C:mitochondrion"/>
    <property type="evidence" value="ECO:0007669"/>
    <property type="project" value="TreeGrafter"/>
</dbReference>
<dbReference type="Proteomes" id="UP000053201">
    <property type="component" value="Unassembled WGS sequence"/>
</dbReference>
<keyword evidence="7 12" id="KW-0436">Ligase</keyword>
<comment type="pathway">
    <text evidence="3">Protein modification; protein lipoylation via exogenous pathway; protein N(6)-(lipoyl)lysine from lipoate: step 1/2.</text>
</comment>
<evidence type="ECO:0000313" key="13">
    <source>
        <dbReference type="Proteomes" id="UP000053201"/>
    </source>
</evidence>
<dbReference type="UniPathway" id="UPA00537">
    <property type="reaction ID" value="UER00594"/>
</dbReference>
<accession>A0A0L0HI52</accession>
<dbReference type="OMA" id="RYQNWDW"/>
<comment type="pathway">
    <text evidence="2">Protein modification; protein lipoylation via exogenous pathway; protein N(6)-(lipoyl)lysine from lipoate: step 2/2.</text>
</comment>
<dbReference type="EMBL" id="KQ257455">
    <property type="protein sequence ID" value="KND00758.1"/>
    <property type="molecule type" value="Genomic_DNA"/>
</dbReference>
<dbReference type="GO" id="GO:0005524">
    <property type="term" value="F:ATP binding"/>
    <property type="evidence" value="ECO:0007669"/>
    <property type="project" value="UniProtKB-KW"/>
</dbReference>
<evidence type="ECO:0000256" key="3">
    <source>
        <dbReference type="ARBA" id="ARBA00005124"/>
    </source>
</evidence>
<dbReference type="InterPro" id="IPR019491">
    <property type="entry name" value="Lipoate_protein_ligase_C"/>
</dbReference>
<dbReference type="NCBIfam" id="TIGR00545">
    <property type="entry name" value="lipoyltrans"/>
    <property type="match status" value="1"/>
</dbReference>
<evidence type="ECO:0000256" key="9">
    <source>
        <dbReference type="ARBA" id="ARBA00022840"/>
    </source>
</evidence>
<protein>
    <recommendedName>
        <fullName evidence="6">Putative lipoate-protein ligase A</fullName>
        <ecNumber evidence="5">6.3.1.20</ecNumber>
    </recommendedName>
</protein>
<dbReference type="SUPFAM" id="SSF82649">
    <property type="entry name" value="SufE/NifU"/>
    <property type="match status" value="1"/>
</dbReference>
<comment type="function">
    <text evidence="1">Catalyzes both the ATP-dependent activation of exogenously supplied lipoate to lipoyl-AMP and the transfer of the activated lipoyl onto the lipoyl domains of lipoate-dependent enzymes.</text>
</comment>
<dbReference type="GO" id="GO:0016979">
    <property type="term" value="F:lipoate-protein ligase activity"/>
    <property type="evidence" value="ECO:0007669"/>
    <property type="project" value="UniProtKB-EC"/>
</dbReference>
<dbReference type="eggNOG" id="KOG3159">
    <property type="taxonomic scope" value="Eukaryota"/>
</dbReference>
<dbReference type="GeneID" id="27687356"/>
<gene>
    <name evidence="12" type="ORF">SPPG_03871</name>
</gene>
<dbReference type="InterPro" id="IPR004143">
    <property type="entry name" value="BPL_LPL_catalytic"/>
</dbReference>
<dbReference type="EC" id="6.3.1.20" evidence="5"/>
<evidence type="ECO:0000256" key="5">
    <source>
        <dbReference type="ARBA" id="ARBA00012367"/>
    </source>
</evidence>
<reference evidence="12 13" key="1">
    <citation type="submission" date="2009-08" db="EMBL/GenBank/DDBJ databases">
        <title>The Genome Sequence of Spizellomyces punctatus strain DAOM BR117.</title>
        <authorList>
            <consortium name="The Broad Institute Genome Sequencing Platform"/>
            <person name="Russ C."/>
            <person name="Cuomo C."/>
            <person name="Shea T."/>
            <person name="Young S.K."/>
            <person name="Zeng Q."/>
            <person name="Koehrsen M."/>
            <person name="Haas B."/>
            <person name="Borodovsky M."/>
            <person name="Guigo R."/>
            <person name="Alvarado L."/>
            <person name="Berlin A."/>
            <person name="Bochicchio J."/>
            <person name="Borenstein D."/>
            <person name="Chapman S."/>
            <person name="Chen Z."/>
            <person name="Engels R."/>
            <person name="Freedman E."/>
            <person name="Gellesch M."/>
            <person name="Goldberg J."/>
            <person name="Griggs A."/>
            <person name="Gujja S."/>
            <person name="Heiman D."/>
            <person name="Hepburn T."/>
            <person name="Howarth C."/>
            <person name="Jen D."/>
            <person name="Larson L."/>
            <person name="Lewis B."/>
            <person name="Mehta T."/>
            <person name="Park D."/>
            <person name="Pearson M."/>
            <person name="Roberts A."/>
            <person name="Saif S."/>
            <person name="Shenoy N."/>
            <person name="Sisk P."/>
            <person name="Stolte C."/>
            <person name="Sykes S."/>
            <person name="Thomson T."/>
            <person name="Walk T."/>
            <person name="White J."/>
            <person name="Yandava C."/>
            <person name="Burger G."/>
            <person name="Gray M.W."/>
            <person name="Holland P.W.H."/>
            <person name="King N."/>
            <person name="Lang F.B.F."/>
            <person name="Roger A.J."/>
            <person name="Ruiz-Trillo I."/>
            <person name="Lander E."/>
            <person name="Nusbaum C."/>
        </authorList>
    </citation>
    <scope>NUCLEOTIDE SEQUENCE [LARGE SCALE GENOMIC DNA]</scope>
    <source>
        <strain evidence="12 13">DAOM BR117</strain>
    </source>
</reference>
<keyword evidence="9" id="KW-0067">ATP-binding</keyword>
<dbReference type="VEuPathDB" id="FungiDB:SPPG_03871"/>
<evidence type="ECO:0000256" key="6">
    <source>
        <dbReference type="ARBA" id="ARBA00015925"/>
    </source>
</evidence>
<dbReference type="PANTHER" id="PTHR12561:SF3">
    <property type="entry name" value="LIPOYLTRANSFERASE 1, MITOCHONDRIAL"/>
    <property type="match status" value="1"/>
</dbReference>
<evidence type="ECO:0000256" key="8">
    <source>
        <dbReference type="ARBA" id="ARBA00022741"/>
    </source>
</evidence>
<dbReference type="PANTHER" id="PTHR12561">
    <property type="entry name" value="LIPOATE-PROTEIN LIGASE"/>
    <property type="match status" value="1"/>
</dbReference>
<feature type="domain" description="BPL/LPL catalytic" evidence="11">
    <location>
        <begin position="69"/>
        <end position="252"/>
    </location>
</feature>
<dbReference type="InterPro" id="IPR004562">
    <property type="entry name" value="LipoylTrfase_LipoateP_Ligase"/>
</dbReference>
<comment type="catalytic activity">
    <reaction evidence="10">
        <text>L-lysyl-[lipoyl-carrier protein] + (R)-lipoate + ATP = N(6)-[(R)-lipoyl]-L-lysyl-[lipoyl-carrier protein] + AMP + diphosphate + H(+)</text>
        <dbReference type="Rhea" id="RHEA:49288"/>
        <dbReference type="Rhea" id="RHEA-COMP:10500"/>
        <dbReference type="Rhea" id="RHEA-COMP:10502"/>
        <dbReference type="ChEBI" id="CHEBI:15378"/>
        <dbReference type="ChEBI" id="CHEBI:29969"/>
        <dbReference type="ChEBI" id="CHEBI:30616"/>
        <dbReference type="ChEBI" id="CHEBI:33019"/>
        <dbReference type="ChEBI" id="CHEBI:83088"/>
        <dbReference type="ChEBI" id="CHEBI:83099"/>
        <dbReference type="ChEBI" id="CHEBI:456215"/>
        <dbReference type="EC" id="6.3.1.20"/>
    </reaction>
</comment>
<name>A0A0L0HI52_SPIPD</name>
<dbReference type="SUPFAM" id="SSF55681">
    <property type="entry name" value="Class II aaRS and biotin synthetases"/>
    <property type="match status" value="1"/>
</dbReference>
<evidence type="ECO:0000256" key="1">
    <source>
        <dbReference type="ARBA" id="ARBA00003253"/>
    </source>
</evidence>
<keyword evidence="12" id="KW-0808">Transferase</keyword>
<dbReference type="Pfam" id="PF21948">
    <property type="entry name" value="LplA-B_cat"/>
    <property type="match status" value="1"/>
</dbReference>
<dbReference type="FunCoup" id="A0A0L0HI52">
    <property type="interactions" value="260"/>
</dbReference>
<dbReference type="PROSITE" id="PS51733">
    <property type="entry name" value="BPL_LPL_CATALYTIC"/>
    <property type="match status" value="1"/>
</dbReference>
<organism evidence="12 13">
    <name type="scientific">Spizellomyces punctatus (strain DAOM BR117)</name>
    <dbReference type="NCBI Taxonomy" id="645134"/>
    <lineage>
        <taxon>Eukaryota</taxon>
        <taxon>Fungi</taxon>
        <taxon>Fungi incertae sedis</taxon>
        <taxon>Chytridiomycota</taxon>
        <taxon>Chytridiomycota incertae sedis</taxon>
        <taxon>Chytridiomycetes</taxon>
        <taxon>Spizellomycetales</taxon>
        <taxon>Spizellomycetaceae</taxon>
        <taxon>Spizellomyces</taxon>
    </lineage>
</organism>
<dbReference type="GO" id="GO:0017118">
    <property type="term" value="F:lipoyltransferase activity"/>
    <property type="evidence" value="ECO:0007669"/>
    <property type="project" value="TreeGrafter"/>
</dbReference>
<evidence type="ECO:0000256" key="10">
    <source>
        <dbReference type="ARBA" id="ARBA00048037"/>
    </source>
</evidence>
<dbReference type="InParanoid" id="A0A0L0HI52"/>
<proteinExistence type="inferred from homology"/>
<dbReference type="CDD" id="cd16443">
    <property type="entry name" value="LplA"/>
    <property type="match status" value="1"/>
</dbReference>
<evidence type="ECO:0000259" key="11">
    <source>
        <dbReference type="PROSITE" id="PS51733"/>
    </source>
</evidence>
<comment type="similarity">
    <text evidence="4">Belongs to the LplA family.</text>
</comment>